<proteinExistence type="predicted"/>
<reference evidence="1" key="1">
    <citation type="submission" date="2022-07" db="EMBL/GenBank/DDBJ databases">
        <title>Genome Sequence of Phlebia brevispora.</title>
        <authorList>
            <person name="Buettner E."/>
        </authorList>
    </citation>
    <scope>NUCLEOTIDE SEQUENCE</scope>
    <source>
        <strain evidence="1">MPL23</strain>
    </source>
</reference>
<sequence length="340" mass="37362">MISELLIRHYTSEELSVLRPFSMTADNTANKIWFQSALLTCVAYGSIATLSLQCIFILYPNITRSALRKELPLVLYVISVFTLSTVFQGAIMEISQETFVSSLASEPDFSASGATAFSAQINKQADTTLILLCFLSDLLLLWRCTVVYRGLNISKWTIYGIASVFWLTEFSLGTVLLVQISRPGGTLNNVNLAFWSASLAINVLATLLIVCRITIYRYPSWVAFNHTSNPTYTSTIAMVIESGMIYALTIILYIHPIAHVQTIAALMIVYRVALGRAWTTDTHKKISAAVSDLQFGAAFTVSDPTRGDITHAGEEEGPNTTVDTVIPTLGDTSGSQKDWT</sequence>
<gene>
    <name evidence="1" type="ORF">NM688_g1659</name>
</gene>
<dbReference type="Proteomes" id="UP001148662">
    <property type="component" value="Unassembled WGS sequence"/>
</dbReference>
<organism evidence="1 2">
    <name type="scientific">Phlebia brevispora</name>
    <dbReference type="NCBI Taxonomy" id="194682"/>
    <lineage>
        <taxon>Eukaryota</taxon>
        <taxon>Fungi</taxon>
        <taxon>Dikarya</taxon>
        <taxon>Basidiomycota</taxon>
        <taxon>Agaricomycotina</taxon>
        <taxon>Agaricomycetes</taxon>
        <taxon>Polyporales</taxon>
        <taxon>Meruliaceae</taxon>
        <taxon>Phlebia</taxon>
    </lineage>
</organism>
<comment type="caution">
    <text evidence="1">The sequence shown here is derived from an EMBL/GenBank/DDBJ whole genome shotgun (WGS) entry which is preliminary data.</text>
</comment>
<name>A0ACC1TB67_9APHY</name>
<protein>
    <submittedName>
        <fullName evidence="1">Uncharacterized protein</fullName>
    </submittedName>
</protein>
<evidence type="ECO:0000313" key="2">
    <source>
        <dbReference type="Proteomes" id="UP001148662"/>
    </source>
</evidence>
<keyword evidence="2" id="KW-1185">Reference proteome</keyword>
<accession>A0ACC1TB67</accession>
<dbReference type="EMBL" id="JANHOG010000185">
    <property type="protein sequence ID" value="KAJ3557090.1"/>
    <property type="molecule type" value="Genomic_DNA"/>
</dbReference>
<evidence type="ECO:0000313" key="1">
    <source>
        <dbReference type="EMBL" id="KAJ3557090.1"/>
    </source>
</evidence>